<dbReference type="InterPro" id="IPR022893">
    <property type="entry name" value="Shikimate_DH_fam"/>
</dbReference>
<evidence type="ECO:0000313" key="6">
    <source>
        <dbReference type="Proteomes" id="UP000662088"/>
    </source>
</evidence>
<evidence type="ECO:0000313" key="5">
    <source>
        <dbReference type="EMBL" id="MBC5639063.1"/>
    </source>
</evidence>
<feature type="binding site" evidence="3">
    <location>
        <position position="61"/>
    </location>
    <ligand>
        <name>shikimate</name>
        <dbReference type="ChEBI" id="CHEBI:36208"/>
    </ligand>
</feature>
<evidence type="ECO:0000256" key="3">
    <source>
        <dbReference type="HAMAP-Rule" id="MF_00222"/>
    </source>
</evidence>
<feature type="binding site" evidence="3">
    <location>
        <position position="213"/>
    </location>
    <ligand>
        <name>shikimate</name>
        <dbReference type="ChEBI" id="CHEBI:36208"/>
    </ligand>
</feature>
<sequence length="270" mass="30402">MEFLGVLGEKLPHTYSPIINKRIMELINVEGAYKKFELPRGNMQKFIDGVKTLDIRGFNVTIPYKEEVMSFLDYISDEAKNIGAVNTVVNKDGKLWGYNTDYFGFHSTLKIANIDVKGKRTVILGSGGASKAIREVLLDDGAEEVYIVSRYPQYSSENSKDKRVKLINYDELAKLNGYLLVNSTPVGMYPKVGVSAVGDEIIEKFQAVVDIVYNPTETEILRRARSLGKISIGGLYMLVGQAVKAEEIFHQIEIDKEIINIIYNELKKDF</sequence>
<dbReference type="UniPathway" id="UPA00053">
    <property type="reaction ID" value="UER00087"/>
</dbReference>
<keyword evidence="3" id="KW-0521">NADP</keyword>
<dbReference type="GO" id="GO:0008652">
    <property type="term" value="P:amino acid biosynthetic process"/>
    <property type="evidence" value="ECO:0007669"/>
    <property type="project" value="UniProtKB-KW"/>
</dbReference>
<feature type="binding site" evidence="3">
    <location>
        <position position="211"/>
    </location>
    <ligand>
        <name>NADP(+)</name>
        <dbReference type="ChEBI" id="CHEBI:58349"/>
    </ligand>
</feature>
<dbReference type="PANTHER" id="PTHR21089">
    <property type="entry name" value="SHIKIMATE DEHYDROGENASE"/>
    <property type="match status" value="1"/>
</dbReference>
<dbReference type="Gene3D" id="3.40.50.720">
    <property type="entry name" value="NAD(P)-binding Rossmann-like Domain"/>
    <property type="match status" value="1"/>
</dbReference>
<dbReference type="Proteomes" id="UP000662088">
    <property type="component" value="Unassembled WGS sequence"/>
</dbReference>
<feature type="binding site" evidence="3">
    <location>
        <position position="234"/>
    </location>
    <ligand>
        <name>NADP(+)</name>
        <dbReference type="ChEBI" id="CHEBI:58349"/>
    </ligand>
</feature>
<dbReference type="GO" id="GO:0009423">
    <property type="term" value="P:chorismate biosynthetic process"/>
    <property type="evidence" value="ECO:0007669"/>
    <property type="project" value="UniProtKB-UniRule"/>
</dbReference>
<dbReference type="CDD" id="cd01065">
    <property type="entry name" value="NAD_bind_Shikimate_DH"/>
    <property type="match status" value="1"/>
</dbReference>
<dbReference type="Pfam" id="PF08501">
    <property type="entry name" value="Shikimate_dh_N"/>
    <property type="match status" value="1"/>
</dbReference>
<dbReference type="GO" id="GO:0005829">
    <property type="term" value="C:cytosol"/>
    <property type="evidence" value="ECO:0007669"/>
    <property type="project" value="TreeGrafter"/>
</dbReference>
<comment type="catalytic activity">
    <reaction evidence="3">
        <text>shikimate + NADP(+) = 3-dehydroshikimate + NADPH + H(+)</text>
        <dbReference type="Rhea" id="RHEA:17737"/>
        <dbReference type="ChEBI" id="CHEBI:15378"/>
        <dbReference type="ChEBI" id="CHEBI:16630"/>
        <dbReference type="ChEBI" id="CHEBI:36208"/>
        <dbReference type="ChEBI" id="CHEBI:57783"/>
        <dbReference type="ChEBI" id="CHEBI:58349"/>
        <dbReference type="EC" id="1.1.1.25"/>
    </reaction>
</comment>
<dbReference type="InterPro" id="IPR046346">
    <property type="entry name" value="Aminoacid_DH-like_N_sf"/>
</dbReference>
<comment type="caution">
    <text evidence="3">Lacks conserved residue(s) required for the propagation of feature annotation.</text>
</comment>
<dbReference type="InterPro" id="IPR013708">
    <property type="entry name" value="Shikimate_DH-bd_N"/>
</dbReference>
<organism evidence="5 6">
    <name type="scientific">Clostridium lentum</name>
    <dbReference type="NCBI Taxonomy" id="2763037"/>
    <lineage>
        <taxon>Bacteria</taxon>
        <taxon>Bacillati</taxon>
        <taxon>Bacillota</taxon>
        <taxon>Clostridia</taxon>
        <taxon>Eubacteriales</taxon>
        <taxon>Clostridiaceae</taxon>
        <taxon>Clostridium</taxon>
    </lineage>
</organism>
<accession>A0A8I0ABM1</accession>
<feature type="active site" description="Proton acceptor" evidence="3">
    <location>
        <position position="65"/>
    </location>
</feature>
<feature type="binding site" evidence="3">
    <location>
        <position position="77"/>
    </location>
    <ligand>
        <name>NADP(+)</name>
        <dbReference type="ChEBI" id="CHEBI:58349"/>
    </ligand>
</feature>
<feature type="binding site" evidence="3">
    <location>
        <position position="101"/>
    </location>
    <ligand>
        <name>shikimate</name>
        <dbReference type="ChEBI" id="CHEBI:36208"/>
    </ligand>
</feature>
<dbReference type="EC" id="1.1.1.25" evidence="3"/>
<dbReference type="GO" id="GO:0019632">
    <property type="term" value="P:shikimate metabolic process"/>
    <property type="evidence" value="ECO:0007669"/>
    <property type="project" value="TreeGrafter"/>
</dbReference>
<gene>
    <name evidence="3" type="primary">aroE</name>
    <name evidence="5" type="ORF">H8R92_01185</name>
</gene>
<comment type="subunit">
    <text evidence="3">Homodimer.</text>
</comment>
<dbReference type="SUPFAM" id="SSF51735">
    <property type="entry name" value="NAD(P)-binding Rossmann-fold domains"/>
    <property type="match status" value="1"/>
</dbReference>
<comment type="function">
    <text evidence="3">Involved in the biosynthesis of the chorismate, which leads to the biosynthesis of aromatic amino acids. Catalyzes the reversible NADPH linked reduction of 3-dehydroshikimate (DHSA) to yield shikimate (SA).</text>
</comment>
<dbReference type="PANTHER" id="PTHR21089:SF1">
    <property type="entry name" value="BIFUNCTIONAL 3-DEHYDROQUINATE DEHYDRATASE_SHIKIMATE DEHYDROGENASE, CHLOROPLASTIC"/>
    <property type="match status" value="1"/>
</dbReference>
<keyword evidence="3" id="KW-0560">Oxidoreductase</keyword>
<feature type="domain" description="Shikimate dehydrogenase substrate binding N-terminal" evidence="4">
    <location>
        <begin position="6"/>
        <end position="88"/>
    </location>
</feature>
<dbReference type="EMBL" id="JACOOQ010000001">
    <property type="protein sequence ID" value="MBC5639063.1"/>
    <property type="molecule type" value="Genomic_DNA"/>
</dbReference>
<dbReference type="RefSeq" id="WP_186834464.1">
    <property type="nucleotide sequence ID" value="NZ_JACOOQ010000001.1"/>
</dbReference>
<keyword evidence="3" id="KW-0028">Amino-acid biosynthesis</keyword>
<reference evidence="5" key="1">
    <citation type="submission" date="2020-08" db="EMBL/GenBank/DDBJ databases">
        <title>Genome public.</title>
        <authorList>
            <person name="Liu C."/>
            <person name="Sun Q."/>
        </authorList>
    </citation>
    <scope>NUCLEOTIDE SEQUENCE</scope>
    <source>
        <strain evidence="5">NSJ-42</strain>
    </source>
</reference>
<evidence type="ECO:0000256" key="1">
    <source>
        <dbReference type="ARBA" id="ARBA00004871"/>
    </source>
</evidence>
<name>A0A8I0ABM1_9CLOT</name>
<dbReference type="GO" id="GO:0050661">
    <property type="term" value="F:NADP binding"/>
    <property type="evidence" value="ECO:0007669"/>
    <property type="project" value="TreeGrafter"/>
</dbReference>
<dbReference type="HAMAP" id="MF_00222">
    <property type="entry name" value="Shikimate_DH_AroE"/>
    <property type="match status" value="1"/>
</dbReference>
<dbReference type="Gene3D" id="3.40.50.10860">
    <property type="entry name" value="Leucine Dehydrogenase, chain A, domain 1"/>
    <property type="match status" value="1"/>
</dbReference>
<dbReference type="GO" id="GO:0009073">
    <property type="term" value="P:aromatic amino acid family biosynthetic process"/>
    <property type="evidence" value="ECO:0007669"/>
    <property type="project" value="UniProtKB-KW"/>
</dbReference>
<feature type="binding site" evidence="3">
    <location>
        <begin position="14"/>
        <end position="16"/>
    </location>
    <ligand>
        <name>shikimate</name>
        <dbReference type="ChEBI" id="CHEBI:36208"/>
    </ligand>
</feature>
<dbReference type="GO" id="GO:0004764">
    <property type="term" value="F:shikimate 3-dehydrogenase (NADP+) activity"/>
    <property type="evidence" value="ECO:0007669"/>
    <property type="project" value="UniProtKB-UniRule"/>
</dbReference>
<comment type="pathway">
    <text evidence="1 3">Metabolic intermediate biosynthesis; chorismate biosynthesis; chorismate from D-erythrose 4-phosphate and phosphoenolpyruvate: step 4/7.</text>
</comment>
<keyword evidence="6" id="KW-1185">Reference proteome</keyword>
<dbReference type="AlphaFoldDB" id="A0A8I0ABM1"/>
<evidence type="ECO:0000256" key="2">
    <source>
        <dbReference type="ARBA" id="ARBA00023141"/>
    </source>
</evidence>
<protein>
    <recommendedName>
        <fullName evidence="3">Shikimate dehydrogenase (NADP(+))</fullName>
        <shortName evidence="3">SDH</shortName>
        <ecNumber evidence="3">1.1.1.25</ecNumber>
    </recommendedName>
</protein>
<feature type="binding site" evidence="3">
    <location>
        <begin position="125"/>
        <end position="129"/>
    </location>
    <ligand>
        <name>NADP(+)</name>
        <dbReference type="ChEBI" id="CHEBI:58349"/>
    </ligand>
</feature>
<dbReference type="SUPFAM" id="SSF53223">
    <property type="entry name" value="Aminoacid dehydrogenase-like, N-terminal domain"/>
    <property type="match status" value="1"/>
</dbReference>
<evidence type="ECO:0000259" key="4">
    <source>
        <dbReference type="Pfam" id="PF08501"/>
    </source>
</evidence>
<feature type="binding site" evidence="3">
    <location>
        <position position="86"/>
    </location>
    <ligand>
        <name>shikimate</name>
        <dbReference type="ChEBI" id="CHEBI:36208"/>
    </ligand>
</feature>
<feature type="binding site" evidence="3">
    <location>
        <position position="241"/>
    </location>
    <ligand>
        <name>shikimate</name>
        <dbReference type="ChEBI" id="CHEBI:36208"/>
    </ligand>
</feature>
<proteinExistence type="inferred from homology"/>
<comment type="similarity">
    <text evidence="3">Belongs to the shikimate dehydrogenase family.</text>
</comment>
<dbReference type="InterPro" id="IPR036291">
    <property type="entry name" value="NAD(P)-bd_dom_sf"/>
</dbReference>
<keyword evidence="2 3" id="KW-0057">Aromatic amino acid biosynthesis</keyword>
<comment type="caution">
    <text evidence="5">The sequence shown here is derived from an EMBL/GenBank/DDBJ whole genome shotgun (WGS) entry which is preliminary data.</text>
</comment>